<organism evidence="9 10">
    <name type="scientific">Flavobacterium xueshanense</name>
    <dbReference type="NCBI Taxonomy" id="935223"/>
    <lineage>
        <taxon>Bacteria</taxon>
        <taxon>Pseudomonadati</taxon>
        <taxon>Bacteroidota</taxon>
        <taxon>Flavobacteriia</taxon>
        <taxon>Flavobacteriales</taxon>
        <taxon>Flavobacteriaceae</taxon>
        <taxon>Flavobacterium</taxon>
    </lineage>
</organism>
<dbReference type="InterPro" id="IPR036951">
    <property type="entry name" value="ArAA_hydroxylase_sf"/>
</dbReference>
<evidence type="ECO:0000256" key="3">
    <source>
        <dbReference type="ARBA" id="ARBA00022723"/>
    </source>
</evidence>
<feature type="binding site" evidence="7">
    <location>
        <position position="270"/>
    </location>
    <ligand>
        <name>Fe cation</name>
        <dbReference type="ChEBI" id="CHEBI:24875"/>
    </ligand>
</feature>
<dbReference type="AlphaFoldDB" id="A0A1I1YQU0"/>
<proteinExistence type="inferred from homology"/>
<feature type="domain" description="Biopterin-dependent aromatic amino acid hydroxylase family profile" evidence="8">
    <location>
        <begin position="78"/>
        <end position="391"/>
    </location>
</feature>
<keyword evidence="4" id="KW-0560">Oxidoreductase</keyword>
<dbReference type="PROSITE" id="PS51410">
    <property type="entry name" value="BH4_AAA_HYDROXYL_2"/>
    <property type="match status" value="1"/>
</dbReference>
<dbReference type="InterPro" id="IPR019774">
    <property type="entry name" value="Aromatic-AA_hydroxylase_C"/>
</dbReference>
<evidence type="ECO:0000256" key="5">
    <source>
        <dbReference type="ARBA" id="ARBA00023004"/>
    </source>
</evidence>
<dbReference type="InterPro" id="IPR036329">
    <property type="entry name" value="Aro-AA_hydroxylase_C_sf"/>
</dbReference>
<keyword evidence="5 7" id="KW-0408">Iron</keyword>
<sequence length="634" mass="70855">MVFLVAAERPKEAPAETLEKQTGLQKLAMKSGKSLLKFVLLQLNYKVFDMISTIESNPLLDRLPKHLKQFIKPQNYSDYSPINQAVWRYVMRKNVAYLSKVAHSSYLEGLKKTGIEIDNIPSMYGMNRILTEIGWAAVAVDGFIPPNAFMEFQAYNVLVIASDIRQLEHIEYTPAPDIIHEGAGHAPIIANPEYAEYLRRFGEIGCKAISSHKDYQMYEAIRLLSILKEAEDTPQADIDAAEKAVEDLQNNMGELSEMAQIRNLHWWTVEYGLIGTIDNPKIYGAGLLSSIGESAWCMTDNVKKIPYDISAANQSFDITKLQPQLYVTPDFAYLSLVLEEFANKMALRTGGLSAINKLIHSNALGTIELSTGIQISGVFTNVIEEEGKPVYIQTTGKTALSYREKELVGHGTAKHPQGFGSPIGKLKGINLAIEDMSPRDLSAYSITESETVTLEFEGDITVKGEIITGSRNLHGEIILISLKNCTVTHGETILFQPEWGIYDMAVGKKVISAFSGPADVISFDIISHVPSSKTIKAKHTAERDDLEVLYQKIRNIRETKDKETFLAPVFEKLRDNHPNDWLLAVEITELLKDRNEPQLLQEVSVYLDQLKQKRPEVAHLIAGGLDLIFDKEKA</sequence>
<evidence type="ECO:0000313" key="9">
    <source>
        <dbReference type="EMBL" id="SFE21809.1"/>
    </source>
</evidence>
<evidence type="ECO:0000256" key="7">
    <source>
        <dbReference type="PIRSR" id="PIRSR601273-2"/>
    </source>
</evidence>
<dbReference type="EMBL" id="FONQ01000001">
    <property type="protein sequence ID" value="SFE21809.1"/>
    <property type="molecule type" value="Genomic_DNA"/>
</dbReference>
<accession>A0A1I1YQU0</accession>
<dbReference type="GO" id="GO:0005506">
    <property type="term" value="F:iron ion binding"/>
    <property type="evidence" value="ECO:0007669"/>
    <property type="project" value="InterPro"/>
</dbReference>
<evidence type="ECO:0000259" key="8">
    <source>
        <dbReference type="PROSITE" id="PS51410"/>
    </source>
</evidence>
<dbReference type="STRING" id="935223.SAMN04488131_10190"/>
<keyword evidence="10" id="KW-1185">Reference proteome</keyword>
<reference evidence="10" key="1">
    <citation type="submission" date="2016-10" db="EMBL/GenBank/DDBJ databases">
        <authorList>
            <person name="Varghese N."/>
            <person name="Submissions S."/>
        </authorList>
    </citation>
    <scope>NUCLEOTIDE SEQUENCE [LARGE SCALE GENOMIC DNA]</scope>
    <source>
        <strain evidence="10">CGMCC 1.9227</strain>
    </source>
</reference>
<keyword evidence="6" id="KW-0503">Monooxygenase</keyword>
<evidence type="ECO:0000256" key="2">
    <source>
        <dbReference type="ARBA" id="ARBA00009712"/>
    </source>
</evidence>
<gene>
    <name evidence="9" type="ORF">SAMN04488131_10190</name>
</gene>
<dbReference type="PANTHER" id="PTHR11473">
    <property type="entry name" value="AROMATIC AMINO ACID HYDROXYLASE"/>
    <property type="match status" value="1"/>
</dbReference>
<dbReference type="Gene3D" id="1.10.800.10">
    <property type="entry name" value="Aromatic amino acid hydroxylase"/>
    <property type="match status" value="1"/>
</dbReference>
<evidence type="ECO:0000313" key="10">
    <source>
        <dbReference type="Proteomes" id="UP000198596"/>
    </source>
</evidence>
<dbReference type="SUPFAM" id="SSF56534">
    <property type="entry name" value="Aromatic aminoacid monoxygenases, catalytic and oligomerization domains"/>
    <property type="match status" value="1"/>
</dbReference>
<evidence type="ECO:0000256" key="1">
    <source>
        <dbReference type="ARBA" id="ARBA00001954"/>
    </source>
</evidence>
<feature type="binding site" evidence="7">
    <location>
        <position position="180"/>
    </location>
    <ligand>
        <name>Fe cation</name>
        <dbReference type="ChEBI" id="CHEBI:24875"/>
    </ligand>
</feature>
<evidence type="ECO:0000256" key="4">
    <source>
        <dbReference type="ARBA" id="ARBA00023002"/>
    </source>
</evidence>
<dbReference type="CDD" id="cd00361">
    <property type="entry name" value="arom_aa_hydroxylase"/>
    <property type="match status" value="1"/>
</dbReference>
<dbReference type="GO" id="GO:0009072">
    <property type="term" value="P:aromatic amino acid metabolic process"/>
    <property type="evidence" value="ECO:0007669"/>
    <property type="project" value="InterPro"/>
</dbReference>
<dbReference type="Gene3D" id="1.20.58.690">
    <property type="match status" value="1"/>
</dbReference>
<dbReference type="GO" id="GO:0016714">
    <property type="term" value="F:oxidoreductase activity, acting on paired donors, with incorporation or reduction of molecular oxygen, reduced pteridine as one donor, and incorporation of one atom of oxygen"/>
    <property type="evidence" value="ECO:0007669"/>
    <property type="project" value="InterPro"/>
</dbReference>
<comment type="similarity">
    <text evidence="2">Belongs to the biopterin-dependent aromatic amino acid hydroxylase family.</text>
</comment>
<keyword evidence="3 7" id="KW-0479">Metal-binding</keyword>
<feature type="binding site" evidence="7">
    <location>
        <position position="185"/>
    </location>
    <ligand>
        <name>Fe cation</name>
        <dbReference type="ChEBI" id="CHEBI:24875"/>
    </ligand>
</feature>
<dbReference type="InterPro" id="IPR001273">
    <property type="entry name" value="ArAA_hydroxylase"/>
</dbReference>
<name>A0A1I1YQU0_9FLAO</name>
<dbReference type="NCBIfam" id="NF010657">
    <property type="entry name" value="PRK14056.1"/>
    <property type="match status" value="1"/>
</dbReference>
<protein>
    <submittedName>
        <fullName evidence="9">Phenylalanine-4-hydroxylase</fullName>
    </submittedName>
</protein>
<dbReference type="Proteomes" id="UP000198596">
    <property type="component" value="Unassembled WGS sequence"/>
</dbReference>
<dbReference type="PANTHER" id="PTHR11473:SF24">
    <property type="entry name" value="PHENYLALANINE-4-HYDROXYLASE"/>
    <property type="match status" value="1"/>
</dbReference>
<evidence type="ECO:0000256" key="6">
    <source>
        <dbReference type="ARBA" id="ARBA00023033"/>
    </source>
</evidence>
<dbReference type="Pfam" id="PF00351">
    <property type="entry name" value="Biopterin_H"/>
    <property type="match status" value="2"/>
</dbReference>
<comment type="cofactor">
    <cofactor evidence="1 7">
        <name>Fe(2+)</name>
        <dbReference type="ChEBI" id="CHEBI:29033"/>
    </cofactor>
</comment>